<keyword evidence="9" id="KW-1185">Reference proteome</keyword>
<sequence length="318" mass="34109">MMVTGLSGAGKSSILRVLEDLGFESIDNPPLSVLEEVVREGGTMPIAAGVDARTRGFDSEGLLGLLQRLRESAGIAPQLLYVTAEAPVLLRRFSETRRRHPLAPGGSLGSRVADGIAREEALLGGLRDAADLVIDTTDLPLPDLRRLVERRFRVLDGHGMAVSVMSFAYPRGLPREADLVLDVRFLRNPHYDPLLRPHTGHNAAVAAYIKADAEFGPFWQRMTALLDPLLPRYAAEGKKYLTVALGCTGGKHRSVLLAELLSAHLTAQGWRVDLSHRELDAAGRHAAAANAPSTGQDAPTGAQAPSTYPGREAPPCTA</sequence>
<evidence type="ECO:0000313" key="8">
    <source>
        <dbReference type="EMBL" id="PWC30330.1"/>
    </source>
</evidence>
<dbReference type="Pfam" id="PF22740">
    <property type="entry name" value="PapZ_C"/>
    <property type="match status" value="1"/>
</dbReference>
<gene>
    <name evidence="8" type="ORF">CR165_05040</name>
</gene>
<dbReference type="OrthoDB" id="9784461at2"/>
<evidence type="ECO:0000256" key="2">
    <source>
        <dbReference type="ARBA" id="ARBA00022840"/>
    </source>
</evidence>
<evidence type="ECO:0000256" key="5">
    <source>
        <dbReference type="SAM" id="MobiDB-lite"/>
    </source>
</evidence>
<evidence type="ECO:0000313" key="9">
    <source>
        <dbReference type="Proteomes" id="UP000245048"/>
    </source>
</evidence>
<dbReference type="Proteomes" id="UP000245048">
    <property type="component" value="Unassembled WGS sequence"/>
</dbReference>
<feature type="binding site" evidence="4">
    <location>
        <begin position="5"/>
        <end position="12"/>
    </location>
    <ligand>
        <name>ATP</name>
        <dbReference type="ChEBI" id="CHEBI:30616"/>
    </ligand>
</feature>
<accession>A0A2U1V8T7</accession>
<dbReference type="SUPFAM" id="SSF52540">
    <property type="entry name" value="P-loop containing nucleoside triphosphate hydrolases"/>
    <property type="match status" value="1"/>
</dbReference>
<dbReference type="InterPro" id="IPR053931">
    <property type="entry name" value="RapZ_C"/>
</dbReference>
<evidence type="ECO:0000256" key="4">
    <source>
        <dbReference type="HAMAP-Rule" id="MF_00636"/>
    </source>
</evidence>
<dbReference type="InterPro" id="IPR053930">
    <property type="entry name" value="RapZ-like_N"/>
</dbReference>
<evidence type="ECO:0000256" key="1">
    <source>
        <dbReference type="ARBA" id="ARBA00022741"/>
    </source>
</evidence>
<feature type="domain" description="RapZ-like N-terminal" evidence="6">
    <location>
        <begin position="1"/>
        <end position="153"/>
    </location>
</feature>
<protein>
    <submittedName>
        <fullName evidence="8">RNase adapter RapZ</fullName>
    </submittedName>
</protein>
<reference evidence="9" key="1">
    <citation type="submission" date="2017-10" db="EMBL/GenBank/DDBJ databases">
        <authorList>
            <person name="Toshchakov S.V."/>
            <person name="Goeva M.A."/>
        </authorList>
    </citation>
    <scope>NUCLEOTIDE SEQUENCE [LARGE SCALE GENOMIC DNA]</scope>
    <source>
        <strain evidence="9">JR1/69-1-13</strain>
    </source>
</reference>
<dbReference type="NCBIfam" id="NF003828">
    <property type="entry name" value="PRK05416.1"/>
    <property type="match status" value="1"/>
</dbReference>
<feature type="region of interest" description="Disordered" evidence="5">
    <location>
        <begin position="283"/>
        <end position="318"/>
    </location>
</feature>
<dbReference type="InterPro" id="IPR027417">
    <property type="entry name" value="P-loop_NTPase"/>
</dbReference>
<feature type="domain" description="RapZ C-terminal" evidence="7">
    <location>
        <begin position="160"/>
        <end position="279"/>
    </location>
</feature>
<evidence type="ECO:0000259" key="6">
    <source>
        <dbReference type="Pfam" id="PF03668"/>
    </source>
</evidence>
<dbReference type="PANTHER" id="PTHR30448:SF0">
    <property type="entry name" value="RNASE ADAPTER PROTEIN RAPZ"/>
    <property type="match status" value="1"/>
</dbReference>
<dbReference type="InterPro" id="IPR005337">
    <property type="entry name" value="RapZ-like"/>
</dbReference>
<dbReference type="AlphaFoldDB" id="A0A2U1V8T7"/>
<name>A0A2U1V8T7_9PROT</name>
<dbReference type="HAMAP" id="MF_00636">
    <property type="entry name" value="RapZ_like"/>
    <property type="match status" value="1"/>
</dbReference>
<dbReference type="EMBL" id="PDOA01000002">
    <property type="protein sequence ID" value="PWC30330.1"/>
    <property type="molecule type" value="Genomic_DNA"/>
</dbReference>
<feature type="binding site" evidence="4">
    <location>
        <begin position="51"/>
        <end position="54"/>
    </location>
    <ligand>
        <name>GTP</name>
        <dbReference type="ChEBI" id="CHEBI:37565"/>
    </ligand>
</feature>
<evidence type="ECO:0000256" key="3">
    <source>
        <dbReference type="ARBA" id="ARBA00023134"/>
    </source>
</evidence>
<keyword evidence="3 4" id="KW-0342">GTP-binding</keyword>
<dbReference type="PIRSF" id="PIRSF005052">
    <property type="entry name" value="P-loopkin"/>
    <property type="match status" value="1"/>
</dbReference>
<keyword evidence="1 4" id="KW-0547">Nucleotide-binding</keyword>
<dbReference type="GO" id="GO:0005524">
    <property type="term" value="F:ATP binding"/>
    <property type="evidence" value="ECO:0007669"/>
    <property type="project" value="UniProtKB-UniRule"/>
</dbReference>
<dbReference type="Pfam" id="PF03668">
    <property type="entry name" value="RapZ-like_N"/>
    <property type="match status" value="1"/>
</dbReference>
<organism evidence="8 9">
    <name type="scientific">Teichococcus aestuarii</name>
    <dbReference type="NCBI Taxonomy" id="568898"/>
    <lineage>
        <taxon>Bacteria</taxon>
        <taxon>Pseudomonadati</taxon>
        <taxon>Pseudomonadota</taxon>
        <taxon>Alphaproteobacteria</taxon>
        <taxon>Acetobacterales</taxon>
        <taxon>Roseomonadaceae</taxon>
        <taxon>Roseomonas</taxon>
    </lineage>
</organism>
<proteinExistence type="inferred from homology"/>
<keyword evidence="2 4" id="KW-0067">ATP-binding</keyword>
<evidence type="ECO:0000259" key="7">
    <source>
        <dbReference type="Pfam" id="PF22740"/>
    </source>
</evidence>
<dbReference type="PANTHER" id="PTHR30448">
    <property type="entry name" value="RNASE ADAPTER PROTEIN RAPZ"/>
    <property type="match status" value="1"/>
</dbReference>
<dbReference type="GO" id="GO:0005525">
    <property type="term" value="F:GTP binding"/>
    <property type="evidence" value="ECO:0007669"/>
    <property type="project" value="UniProtKB-UniRule"/>
</dbReference>
<comment type="caution">
    <text evidence="8">The sequence shown here is derived from an EMBL/GenBank/DDBJ whole genome shotgun (WGS) entry which is preliminary data.</text>
</comment>